<dbReference type="EMBL" id="JAADYS010001790">
    <property type="protein sequence ID" value="KAF4461069.1"/>
    <property type="molecule type" value="Genomic_DNA"/>
</dbReference>
<evidence type="ECO:0000313" key="3">
    <source>
        <dbReference type="Proteomes" id="UP000554235"/>
    </source>
</evidence>
<dbReference type="AlphaFoldDB" id="A0A8H4P3E8"/>
<gene>
    <name evidence="2" type="ORF">FALBO_12136</name>
</gene>
<keyword evidence="3" id="KW-1185">Reference proteome</keyword>
<sequence length="136" mass="15347">MPTEGRYHVSRWEPDATQPQDEEPNVPAGSGFVQELVRSATSPFKKTKLSQSGRQGGHLVRLRTLQYMNIAYQKRKLAEAVVMLEDKTTPLESPQTNEEQRAADDIMENIKELMKDYSEINVATARLWPALANMSG</sequence>
<reference evidence="2 3" key="1">
    <citation type="submission" date="2020-01" db="EMBL/GenBank/DDBJ databases">
        <title>Identification and distribution of gene clusters putatively required for synthesis of sphingolipid metabolism inhibitors in phylogenetically diverse species of the filamentous fungus Fusarium.</title>
        <authorList>
            <person name="Kim H.-S."/>
            <person name="Busman M."/>
            <person name="Brown D.W."/>
            <person name="Divon H."/>
            <person name="Uhlig S."/>
            <person name="Proctor R.H."/>
        </authorList>
    </citation>
    <scope>NUCLEOTIDE SEQUENCE [LARGE SCALE GENOMIC DNA]</scope>
    <source>
        <strain evidence="2 3">NRRL 20459</strain>
    </source>
</reference>
<accession>A0A8H4P3E8</accession>
<feature type="region of interest" description="Disordered" evidence="1">
    <location>
        <begin position="1"/>
        <end position="29"/>
    </location>
</feature>
<evidence type="ECO:0000256" key="1">
    <source>
        <dbReference type="SAM" id="MobiDB-lite"/>
    </source>
</evidence>
<evidence type="ECO:0000313" key="2">
    <source>
        <dbReference type="EMBL" id="KAF4461069.1"/>
    </source>
</evidence>
<organism evidence="2 3">
    <name type="scientific">Fusarium albosuccineum</name>
    <dbReference type="NCBI Taxonomy" id="1237068"/>
    <lineage>
        <taxon>Eukaryota</taxon>
        <taxon>Fungi</taxon>
        <taxon>Dikarya</taxon>
        <taxon>Ascomycota</taxon>
        <taxon>Pezizomycotina</taxon>
        <taxon>Sordariomycetes</taxon>
        <taxon>Hypocreomycetidae</taxon>
        <taxon>Hypocreales</taxon>
        <taxon>Nectriaceae</taxon>
        <taxon>Fusarium</taxon>
        <taxon>Fusarium decemcellulare species complex</taxon>
    </lineage>
</organism>
<proteinExistence type="predicted"/>
<name>A0A8H4P3E8_9HYPO</name>
<dbReference type="Proteomes" id="UP000554235">
    <property type="component" value="Unassembled WGS sequence"/>
</dbReference>
<comment type="caution">
    <text evidence="2">The sequence shown here is derived from an EMBL/GenBank/DDBJ whole genome shotgun (WGS) entry which is preliminary data.</text>
</comment>
<feature type="compositionally biased region" description="Basic and acidic residues" evidence="1">
    <location>
        <begin position="1"/>
        <end position="14"/>
    </location>
</feature>
<protein>
    <submittedName>
        <fullName evidence="2">Uncharacterized protein</fullName>
    </submittedName>
</protein>